<dbReference type="InterPro" id="IPR008964">
    <property type="entry name" value="Invasin/intimin_cell_adhesion"/>
</dbReference>
<evidence type="ECO:0000256" key="2">
    <source>
        <dbReference type="SAM" id="Phobius"/>
    </source>
</evidence>
<dbReference type="EMBL" id="JAYGGQ010000013">
    <property type="protein sequence ID" value="MEA5456341.1"/>
    <property type="molecule type" value="Genomic_DNA"/>
</dbReference>
<gene>
    <name evidence="4" type="ORF">SPF06_16515</name>
</gene>
<reference evidence="4 5" key="1">
    <citation type="submission" date="2023-12" db="EMBL/GenBank/DDBJ databases">
        <title>Sinomonas terricola sp. nov, isolated from litchi orchard soil in Guangdong, PR China.</title>
        <authorList>
            <person name="Jiaxin W."/>
            <person name="Yang Z."/>
            <person name="Honghui Z."/>
        </authorList>
    </citation>
    <scope>NUCLEOTIDE SEQUENCE [LARGE SCALE GENOMIC DNA]</scope>
    <source>
        <strain evidence="4 5">JGH33</strain>
    </source>
</reference>
<dbReference type="RefSeq" id="WP_323280224.1">
    <property type="nucleotide sequence ID" value="NZ_JAYGGQ010000013.1"/>
</dbReference>
<accession>A0ABU5TA64</accession>
<evidence type="ECO:0000313" key="5">
    <source>
        <dbReference type="Proteomes" id="UP001304769"/>
    </source>
</evidence>
<dbReference type="SUPFAM" id="SSF49373">
    <property type="entry name" value="Invasin/intimin cell-adhesion fragments"/>
    <property type="match status" value="2"/>
</dbReference>
<evidence type="ECO:0000259" key="3">
    <source>
        <dbReference type="SMART" id="SM00635"/>
    </source>
</evidence>
<dbReference type="Pfam" id="PF02368">
    <property type="entry name" value="Big_2"/>
    <property type="match status" value="2"/>
</dbReference>
<protein>
    <submittedName>
        <fullName evidence="4">Ig-like domain-containing protein</fullName>
    </submittedName>
</protein>
<feature type="domain" description="BIG2" evidence="3">
    <location>
        <begin position="201"/>
        <end position="282"/>
    </location>
</feature>
<feature type="region of interest" description="Disordered" evidence="1">
    <location>
        <begin position="73"/>
        <end position="107"/>
    </location>
</feature>
<dbReference type="InterPro" id="IPR003343">
    <property type="entry name" value="Big_2"/>
</dbReference>
<keyword evidence="2" id="KW-0812">Transmembrane</keyword>
<proteinExistence type="predicted"/>
<evidence type="ECO:0000256" key="1">
    <source>
        <dbReference type="SAM" id="MobiDB-lite"/>
    </source>
</evidence>
<keyword evidence="2" id="KW-1133">Transmembrane helix</keyword>
<keyword evidence="5" id="KW-1185">Reference proteome</keyword>
<keyword evidence="2" id="KW-0472">Membrane</keyword>
<feature type="transmembrane region" description="Helical" evidence="2">
    <location>
        <begin position="39"/>
        <end position="60"/>
    </location>
</feature>
<feature type="compositionally biased region" description="Low complexity" evidence="1">
    <location>
        <begin position="73"/>
        <end position="97"/>
    </location>
</feature>
<dbReference type="Gene3D" id="2.60.40.1080">
    <property type="match status" value="2"/>
</dbReference>
<name>A0ABU5TA64_9MICC</name>
<dbReference type="SMART" id="SM00635">
    <property type="entry name" value="BID_2"/>
    <property type="match status" value="2"/>
</dbReference>
<evidence type="ECO:0000313" key="4">
    <source>
        <dbReference type="EMBL" id="MEA5456341.1"/>
    </source>
</evidence>
<dbReference type="Proteomes" id="UP001304769">
    <property type="component" value="Unassembled WGS sequence"/>
</dbReference>
<organism evidence="4 5">
    <name type="scientific">Sinomonas terricola</name>
    <dbReference type="NCBI Taxonomy" id="3110330"/>
    <lineage>
        <taxon>Bacteria</taxon>
        <taxon>Bacillati</taxon>
        <taxon>Actinomycetota</taxon>
        <taxon>Actinomycetes</taxon>
        <taxon>Micrococcales</taxon>
        <taxon>Micrococcaceae</taxon>
        <taxon>Sinomonas</taxon>
    </lineage>
</organism>
<sequence length="288" mass="29135">MNHDLRDHLLAEAAKLADEYPVDLAQAVDLGIRRLRRRYIAATIVSVAVVAALAVAVLVFRAMSGPFPWVVSAETDSPSATSPAPQSPTGSTSASPTTAPPRQPLATGLRIDPASATIPAGLTRALSALLVLDDGSSISPAQVEVRWRVSWTSSNAKVAAVDDRGTVTGIGPGTATVTAVATDPNGIAFSATSRITVGPPLPVSIHLKPLALSLYKGGPPGQLTASVTMSDGSSQPLSGGLWASSNPQVATVDSQGSVKAVAPGTCTVTASQGGLTSSPATITVYVLS</sequence>
<comment type="caution">
    <text evidence="4">The sequence shown here is derived from an EMBL/GenBank/DDBJ whole genome shotgun (WGS) entry which is preliminary data.</text>
</comment>
<feature type="domain" description="BIG2" evidence="3">
    <location>
        <begin position="105"/>
        <end position="191"/>
    </location>
</feature>